<evidence type="ECO:0000256" key="1">
    <source>
        <dbReference type="SAM" id="SignalP"/>
    </source>
</evidence>
<gene>
    <name evidence="2" type="ORF">F7731_05570</name>
</gene>
<proteinExistence type="predicted"/>
<feature type="chain" id="PRO_5039591240" description="DUF3993 domain-containing protein" evidence="1">
    <location>
        <begin position="19"/>
        <end position="177"/>
    </location>
</feature>
<sequence>MKKLIFYLGMTFVLFFTAADNLVLALSSDKQEIDCAEKKDMRNKAFNEAIMKDIFSSFGHKYDEIVDQSMYLNFIDLMKYTVVAGKRDSQIESLKEHLSGESLGEKRIYFFHGNPDAAYIFYKDLEHQNIAIHLEESGNAWIVKDKKVERGKKIPFIREKCEDDYFMKRMFNNLYQK</sequence>
<reference evidence="2 3" key="1">
    <citation type="journal article" date="2016" name="Antonie Van Leeuwenhoek">
        <title>Bacillus depressus sp. nov., isolated from soil of a sunflower field.</title>
        <authorList>
            <person name="Wei X."/>
            <person name="Xin D."/>
            <person name="Xin Y."/>
            <person name="Zhang H."/>
            <person name="Wang T."/>
            <person name="Zhang J."/>
        </authorList>
    </citation>
    <scope>NUCLEOTIDE SEQUENCE [LARGE SCALE GENOMIC DNA]</scope>
    <source>
        <strain evidence="2 3">BZ1</strain>
    </source>
</reference>
<accession>A0A6L3V8G7</accession>
<keyword evidence="3" id="KW-1185">Reference proteome</keyword>
<dbReference type="RefSeq" id="WP_151533778.1">
    <property type="nucleotide sequence ID" value="NZ_WBOS01000002.1"/>
</dbReference>
<name>A0A6L3V8G7_9BACI</name>
<protein>
    <recommendedName>
        <fullName evidence="4">DUF3993 domain-containing protein</fullName>
    </recommendedName>
</protein>
<evidence type="ECO:0000313" key="2">
    <source>
        <dbReference type="EMBL" id="KAB2337095.1"/>
    </source>
</evidence>
<dbReference type="OrthoDB" id="2881414at2"/>
<evidence type="ECO:0008006" key="4">
    <source>
        <dbReference type="Google" id="ProtNLM"/>
    </source>
</evidence>
<dbReference type="EMBL" id="WBOS01000002">
    <property type="protein sequence ID" value="KAB2337095.1"/>
    <property type="molecule type" value="Genomic_DNA"/>
</dbReference>
<evidence type="ECO:0000313" key="3">
    <source>
        <dbReference type="Proteomes" id="UP000481030"/>
    </source>
</evidence>
<keyword evidence="1" id="KW-0732">Signal</keyword>
<feature type="signal peptide" evidence="1">
    <location>
        <begin position="1"/>
        <end position="18"/>
    </location>
</feature>
<comment type="caution">
    <text evidence="2">The sequence shown here is derived from an EMBL/GenBank/DDBJ whole genome shotgun (WGS) entry which is preliminary data.</text>
</comment>
<dbReference type="AlphaFoldDB" id="A0A6L3V8G7"/>
<dbReference type="Proteomes" id="UP000481030">
    <property type="component" value="Unassembled WGS sequence"/>
</dbReference>
<organism evidence="2 3">
    <name type="scientific">Cytobacillus depressus</name>
    <dbReference type="NCBI Taxonomy" id="1602942"/>
    <lineage>
        <taxon>Bacteria</taxon>
        <taxon>Bacillati</taxon>
        <taxon>Bacillota</taxon>
        <taxon>Bacilli</taxon>
        <taxon>Bacillales</taxon>
        <taxon>Bacillaceae</taxon>
        <taxon>Cytobacillus</taxon>
    </lineage>
</organism>